<organism evidence="6 7">
    <name type="scientific">Acrocarpospora corrugata</name>
    <dbReference type="NCBI Taxonomy" id="35763"/>
    <lineage>
        <taxon>Bacteria</taxon>
        <taxon>Bacillati</taxon>
        <taxon>Actinomycetota</taxon>
        <taxon>Actinomycetes</taxon>
        <taxon>Streptosporangiales</taxon>
        <taxon>Streptosporangiaceae</taxon>
        <taxon>Acrocarpospora</taxon>
    </lineage>
</organism>
<reference evidence="6 7" key="1">
    <citation type="submission" date="2019-10" db="EMBL/GenBank/DDBJ databases">
        <title>Whole genome shotgun sequence of Acrocarpospora corrugata NBRC 13972.</title>
        <authorList>
            <person name="Ichikawa N."/>
            <person name="Kimura A."/>
            <person name="Kitahashi Y."/>
            <person name="Komaki H."/>
            <person name="Oguchi A."/>
        </authorList>
    </citation>
    <scope>NUCLEOTIDE SEQUENCE [LARGE SCALE GENOMIC DNA]</scope>
    <source>
        <strain evidence="6 7">NBRC 13972</strain>
    </source>
</reference>
<feature type="domain" description="AMP-binding enzyme C-terminal" evidence="5">
    <location>
        <begin position="381"/>
        <end position="453"/>
    </location>
</feature>
<feature type="domain" description="AMP-dependent synthetase/ligase" evidence="4">
    <location>
        <begin position="4"/>
        <end position="330"/>
    </location>
</feature>
<dbReference type="AlphaFoldDB" id="A0A5M3VY72"/>
<keyword evidence="7" id="KW-1185">Reference proteome</keyword>
<dbReference type="InterPro" id="IPR045851">
    <property type="entry name" value="AMP-bd_C_sf"/>
</dbReference>
<evidence type="ECO:0000259" key="5">
    <source>
        <dbReference type="Pfam" id="PF13193"/>
    </source>
</evidence>
<evidence type="ECO:0000313" key="7">
    <source>
        <dbReference type="Proteomes" id="UP000334990"/>
    </source>
</evidence>
<dbReference type="PANTHER" id="PTHR43201">
    <property type="entry name" value="ACYL-COA SYNTHETASE"/>
    <property type="match status" value="1"/>
</dbReference>
<evidence type="ECO:0000256" key="1">
    <source>
        <dbReference type="ARBA" id="ARBA00006432"/>
    </source>
</evidence>
<dbReference type="InterPro" id="IPR042099">
    <property type="entry name" value="ANL_N_sf"/>
</dbReference>
<dbReference type="SUPFAM" id="SSF56801">
    <property type="entry name" value="Acetyl-CoA synthetase-like"/>
    <property type="match status" value="1"/>
</dbReference>
<dbReference type="PANTHER" id="PTHR43201:SF5">
    <property type="entry name" value="MEDIUM-CHAIN ACYL-COA LIGASE ACSF2, MITOCHONDRIAL"/>
    <property type="match status" value="1"/>
</dbReference>
<comment type="caution">
    <text evidence="6">The sequence shown here is derived from an EMBL/GenBank/DDBJ whole genome shotgun (WGS) entry which is preliminary data.</text>
</comment>
<dbReference type="Proteomes" id="UP000334990">
    <property type="component" value="Unassembled WGS sequence"/>
</dbReference>
<proteinExistence type="inferred from homology"/>
<dbReference type="GO" id="GO:0031956">
    <property type="term" value="F:medium-chain fatty acid-CoA ligase activity"/>
    <property type="evidence" value="ECO:0007669"/>
    <property type="project" value="TreeGrafter"/>
</dbReference>
<sequence length="480" mass="51797">MLWAAADRDPGGVWLRSDAGTLTFAAAAGQVAGTAAALRAAGIGHGDRVLVTGRSTPPYLLCWLALTSMGAVAVYVNPASSAAELAGLAAQTRPRALIADEPGELGVPWLDIRELTGTSAELRVEARPDDLATLIPTSGTTGRSKLVMQTHRAYALAGEGFPFWMGLTGEDRLMTSLPLFHINAPAYSVLGSLACGAGLILLERFSASGFLDAARRHGATEFNAIGAMLEILMRRPELPDDADTPLRLCYTGPAPARERQLEIEERFGLRIVVGYALSESPYGLIWPHGSRPYGTLGTVRQHPTLGTINHARLDDGELLLRNPAITPGYWEMPEETAKAITDDGWLRTGDLVTVDGNGVYTFVSRLKEVLRRRGENLSPLEVEEVLEAHPDVLECAVIGVPSNLSEEEVKAFIVPANGQPDFTELHAWAAAHLAPFKVPRFWQTVPSLPRTPTARVAKHLLPRDHPPGEYDAENPAVERD</sequence>
<dbReference type="EMBL" id="BLAD01000052">
    <property type="protein sequence ID" value="GES01745.1"/>
    <property type="molecule type" value="Genomic_DNA"/>
</dbReference>
<name>A0A5M3VY72_9ACTN</name>
<dbReference type="RefSeq" id="WP_170316995.1">
    <property type="nucleotide sequence ID" value="NZ_BAAABN010000074.1"/>
</dbReference>
<accession>A0A5M3VY72</accession>
<comment type="similarity">
    <text evidence="1">Belongs to the ATP-dependent AMP-binding enzyme family.</text>
</comment>
<dbReference type="Gene3D" id="3.30.300.30">
    <property type="match status" value="1"/>
</dbReference>
<dbReference type="InterPro" id="IPR020845">
    <property type="entry name" value="AMP-binding_CS"/>
</dbReference>
<protein>
    <submittedName>
        <fullName evidence="6">ATP-dependent acyl-CoA ligase</fullName>
    </submittedName>
</protein>
<feature type="region of interest" description="Disordered" evidence="3">
    <location>
        <begin position="460"/>
        <end position="480"/>
    </location>
</feature>
<dbReference type="GO" id="GO:0006631">
    <property type="term" value="P:fatty acid metabolic process"/>
    <property type="evidence" value="ECO:0007669"/>
    <property type="project" value="TreeGrafter"/>
</dbReference>
<evidence type="ECO:0000259" key="4">
    <source>
        <dbReference type="Pfam" id="PF00501"/>
    </source>
</evidence>
<dbReference type="Pfam" id="PF00501">
    <property type="entry name" value="AMP-binding"/>
    <property type="match status" value="1"/>
</dbReference>
<dbReference type="InterPro" id="IPR000873">
    <property type="entry name" value="AMP-dep_synth/lig_dom"/>
</dbReference>
<evidence type="ECO:0000256" key="2">
    <source>
        <dbReference type="ARBA" id="ARBA00022598"/>
    </source>
</evidence>
<evidence type="ECO:0000256" key="3">
    <source>
        <dbReference type="SAM" id="MobiDB-lite"/>
    </source>
</evidence>
<dbReference type="InterPro" id="IPR025110">
    <property type="entry name" value="AMP-bd_C"/>
</dbReference>
<evidence type="ECO:0000313" key="6">
    <source>
        <dbReference type="EMBL" id="GES01745.1"/>
    </source>
</evidence>
<dbReference type="PROSITE" id="PS00455">
    <property type="entry name" value="AMP_BINDING"/>
    <property type="match status" value="1"/>
</dbReference>
<dbReference type="Gene3D" id="3.40.50.12780">
    <property type="entry name" value="N-terminal domain of ligase-like"/>
    <property type="match status" value="1"/>
</dbReference>
<gene>
    <name evidence="6" type="ORF">Acor_38090</name>
</gene>
<dbReference type="Pfam" id="PF13193">
    <property type="entry name" value="AMP-binding_C"/>
    <property type="match status" value="1"/>
</dbReference>
<keyword evidence="2 6" id="KW-0436">Ligase</keyword>